<comment type="cofactor">
    <cofactor evidence="1">
        <name>pyridoxal 5'-phosphate</name>
        <dbReference type="ChEBI" id="CHEBI:597326"/>
    </cofactor>
</comment>
<evidence type="ECO:0000259" key="5">
    <source>
        <dbReference type="Pfam" id="PF00291"/>
    </source>
</evidence>
<evidence type="ECO:0000256" key="2">
    <source>
        <dbReference type="ARBA" id="ARBA00010869"/>
    </source>
</evidence>
<sequence>MTSIPKLRHLEAAHAQIAPSVHRTPVVSSSALSERIGHPMLLKCENLQKTGSFKVRGALNALLEMNTDERANGVVTVSAGNHAQAVAWAAAKIGMQSTVVMNAQASPTKARASESYGAKVILHGTALEAFELSS</sequence>
<keyword evidence="4" id="KW-0456">Lyase</keyword>
<dbReference type="EMBL" id="UINC01174380">
    <property type="protein sequence ID" value="SVD80472.1"/>
    <property type="molecule type" value="Genomic_DNA"/>
</dbReference>
<accession>A0A382YAZ4</accession>
<dbReference type="Gene3D" id="3.40.50.1100">
    <property type="match status" value="2"/>
</dbReference>
<evidence type="ECO:0000313" key="6">
    <source>
        <dbReference type="EMBL" id="SVD80472.1"/>
    </source>
</evidence>
<dbReference type="FunFam" id="3.40.50.1100:FF:000005">
    <property type="entry name" value="Threonine dehydratase catabolic"/>
    <property type="match status" value="1"/>
</dbReference>
<protein>
    <recommendedName>
        <fullName evidence="5">Tryptophan synthase beta chain-like PALP domain-containing protein</fullName>
    </recommendedName>
</protein>
<name>A0A382YAZ4_9ZZZZ</name>
<dbReference type="InterPro" id="IPR050147">
    <property type="entry name" value="Ser/Thr_Dehydratase"/>
</dbReference>
<comment type="similarity">
    <text evidence="2">Belongs to the serine/threonine dehydratase family.</text>
</comment>
<dbReference type="PANTHER" id="PTHR48078:SF6">
    <property type="entry name" value="L-THREONINE DEHYDRATASE CATABOLIC TDCB"/>
    <property type="match status" value="1"/>
</dbReference>
<dbReference type="GO" id="GO:0006567">
    <property type="term" value="P:L-threonine catabolic process"/>
    <property type="evidence" value="ECO:0007669"/>
    <property type="project" value="TreeGrafter"/>
</dbReference>
<dbReference type="GO" id="GO:0006565">
    <property type="term" value="P:L-serine catabolic process"/>
    <property type="evidence" value="ECO:0007669"/>
    <property type="project" value="TreeGrafter"/>
</dbReference>
<evidence type="ECO:0000256" key="3">
    <source>
        <dbReference type="ARBA" id="ARBA00022898"/>
    </source>
</evidence>
<dbReference type="InterPro" id="IPR036052">
    <property type="entry name" value="TrpB-like_PALP_sf"/>
</dbReference>
<dbReference type="SUPFAM" id="SSF53686">
    <property type="entry name" value="Tryptophan synthase beta subunit-like PLP-dependent enzymes"/>
    <property type="match status" value="1"/>
</dbReference>
<dbReference type="GO" id="GO:0009097">
    <property type="term" value="P:isoleucine biosynthetic process"/>
    <property type="evidence" value="ECO:0007669"/>
    <property type="project" value="TreeGrafter"/>
</dbReference>
<dbReference type="GO" id="GO:0003941">
    <property type="term" value="F:L-serine ammonia-lyase activity"/>
    <property type="evidence" value="ECO:0007669"/>
    <property type="project" value="TreeGrafter"/>
</dbReference>
<evidence type="ECO:0000256" key="1">
    <source>
        <dbReference type="ARBA" id="ARBA00001933"/>
    </source>
</evidence>
<keyword evidence="3" id="KW-0663">Pyridoxal phosphate</keyword>
<dbReference type="GO" id="GO:0004794">
    <property type="term" value="F:threonine deaminase activity"/>
    <property type="evidence" value="ECO:0007669"/>
    <property type="project" value="TreeGrafter"/>
</dbReference>
<organism evidence="6">
    <name type="scientific">marine metagenome</name>
    <dbReference type="NCBI Taxonomy" id="408172"/>
    <lineage>
        <taxon>unclassified sequences</taxon>
        <taxon>metagenomes</taxon>
        <taxon>ecological metagenomes</taxon>
    </lineage>
</organism>
<evidence type="ECO:0000256" key="4">
    <source>
        <dbReference type="ARBA" id="ARBA00023239"/>
    </source>
</evidence>
<dbReference type="InterPro" id="IPR001926">
    <property type="entry name" value="TrpB-like_PALP"/>
</dbReference>
<gene>
    <name evidence="6" type="ORF">METZ01_LOCUS433326</name>
</gene>
<dbReference type="Pfam" id="PF00291">
    <property type="entry name" value="PALP"/>
    <property type="match status" value="1"/>
</dbReference>
<reference evidence="6" key="1">
    <citation type="submission" date="2018-05" db="EMBL/GenBank/DDBJ databases">
        <authorList>
            <person name="Lanie J.A."/>
            <person name="Ng W.-L."/>
            <person name="Kazmierczak K.M."/>
            <person name="Andrzejewski T.M."/>
            <person name="Davidsen T.M."/>
            <person name="Wayne K.J."/>
            <person name="Tettelin H."/>
            <person name="Glass J.I."/>
            <person name="Rusch D."/>
            <person name="Podicherti R."/>
            <person name="Tsui H.-C.T."/>
            <person name="Winkler M.E."/>
        </authorList>
    </citation>
    <scope>NUCLEOTIDE SEQUENCE</scope>
</reference>
<dbReference type="AlphaFoldDB" id="A0A382YAZ4"/>
<feature type="non-terminal residue" evidence="6">
    <location>
        <position position="134"/>
    </location>
</feature>
<feature type="domain" description="Tryptophan synthase beta chain-like PALP" evidence="5">
    <location>
        <begin position="19"/>
        <end position="124"/>
    </location>
</feature>
<proteinExistence type="inferred from homology"/>
<dbReference type="PANTHER" id="PTHR48078">
    <property type="entry name" value="THREONINE DEHYDRATASE, MITOCHONDRIAL-RELATED"/>
    <property type="match status" value="1"/>
</dbReference>